<dbReference type="InterPro" id="IPR036873">
    <property type="entry name" value="Rhodanese-like_dom_sf"/>
</dbReference>
<reference evidence="4" key="1">
    <citation type="journal article" date="2014" name="Int. J. Syst. Evol. Microbiol.">
        <title>Complete genome sequence of Corynebacterium casei LMG S-19264T (=DSM 44701T), isolated from a smear-ripened cheese.</title>
        <authorList>
            <consortium name="US DOE Joint Genome Institute (JGI-PGF)"/>
            <person name="Walter F."/>
            <person name="Albersmeier A."/>
            <person name="Kalinowski J."/>
            <person name="Ruckert C."/>
        </authorList>
    </citation>
    <scope>NUCLEOTIDE SEQUENCE</scope>
    <source>
        <strain evidence="4">KCTC 22169</strain>
    </source>
</reference>
<dbReference type="InterPro" id="IPR001763">
    <property type="entry name" value="Rhodanese-like_dom"/>
</dbReference>
<keyword evidence="1" id="KW-0963">Cytoplasm</keyword>
<dbReference type="EMBL" id="BMXR01000003">
    <property type="protein sequence ID" value="GGX49251.1"/>
    <property type="molecule type" value="Genomic_DNA"/>
</dbReference>
<dbReference type="GO" id="GO:0004792">
    <property type="term" value="F:thiosulfate-cyanide sulfurtransferase activity"/>
    <property type="evidence" value="ECO:0007669"/>
    <property type="project" value="InterPro"/>
</dbReference>
<accession>A0A918K4C0</accession>
<keyword evidence="2" id="KW-0808">Transferase</keyword>
<dbReference type="PROSITE" id="PS50206">
    <property type="entry name" value="RHODANESE_3"/>
    <property type="match status" value="1"/>
</dbReference>
<sequence>MSFQHLSVDELKHLKNESDEVTVLDIRDPVSFESGHIDGALHLTNDNVQERLAEVPTDRPVVVCCYHGNSSQPVAQWLSEQGFETVYSLDGGYSAWALIHP</sequence>
<dbReference type="InterPro" id="IPR050229">
    <property type="entry name" value="GlpE_sulfurtransferase"/>
</dbReference>
<dbReference type="SMART" id="SM00450">
    <property type="entry name" value="RHOD"/>
    <property type="match status" value="1"/>
</dbReference>
<reference evidence="4" key="2">
    <citation type="submission" date="2020-09" db="EMBL/GenBank/DDBJ databases">
        <authorList>
            <person name="Sun Q."/>
            <person name="Kim S."/>
        </authorList>
    </citation>
    <scope>NUCLEOTIDE SEQUENCE</scope>
    <source>
        <strain evidence="4">KCTC 22169</strain>
    </source>
</reference>
<dbReference type="Gene3D" id="3.40.250.10">
    <property type="entry name" value="Rhodanese-like domain"/>
    <property type="match status" value="1"/>
</dbReference>
<dbReference type="CDD" id="cd01444">
    <property type="entry name" value="GlpE_ST"/>
    <property type="match status" value="1"/>
</dbReference>
<evidence type="ECO:0000313" key="4">
    <source>
        <dbReference type="EMBL" id="GGX49251.1"/>
    </source>
</evidence>
<evidence type="ECO:0000256" key="2">
    <source>
        <dbReference type="ARBA" id="ARBA00022679"/>
    </source>
</evidence>
<dbReference type="GO" id="GO:0005737">
    <property type="term" value="C:cytoplasm"/>
    <property type="evidence" value="ECO:0007669"/>
    <property type="project" value="InterPro"/>
</dbReference>
<dbReference type="Pfam" id="PF00581">
    <property type="entry name" value="Rhodanese"/>
    <property type="match status" value="1"/>
</dbReference>
<dbReference type="Proteomes" id="UP000626148">
    <property type="component" value="Unassembled WGS sequence"/>
</dbReference>
<proteinExistence type="predicted"/>
<comment type="caution">
    <text evidence="4">The sequence shown here is derived from an EMBL/GenBank/DDBJ whole genome shotgun (WGS) entry which is preliminary data.</text>
</comment>
<dbReference type="PANTHER" id="PTHR43031">
    <property type="entry name" value="FAD-DEPENDENT OXIDOREDUCTASE"/>
    <property type="match status" value="1"/>
</dbReference>
<dbReference type="NCBIfam" id="NF001195">
    <property type="entry name" value="PRK00162.1"/>
    <property type="match status" value="1"/>
</dbReference>
<dbReference type="SUPFAM" id="SSF52821">
    <property type="entry name" value="Rhodanese/Cell cycle control phosphatase"/>
    <property type="match status" value="1"/>
</dbReference>
<dbReference type="PANTHER" id="PTHR43031:SF6">
    <property type="entry name" value="THIOSULFATE SULFURTRANSFERASE GLPE"/>
    <property type="match status" value="1"/>
</dbReference>
<evidence type="ECO:0000256" key="1">
    <source>
        <dbReference type="ARBA" id="ARBA00022490"/>
    </source>
</evidence>
<dbReference type="AlphaFoldDB" id="A0A918K4C0"/>
<protein>
    <submittedName>
        <fullName evidence="4">Thiosulfate sulfurtransferase GlpE</fullName>
    </submittedName>
</protein>
<dbReference type="RefSeq" id="WP_189607982.1">
    <property type="nucleotide sequence ID" value="NZ_BMXR01000003.1"/>
</dbReference>
<dbReference type="InterPro" id="IPR023695">
    <property type="entry name" value="Thiosulf_sulfurTrfase"/>
</dbReference>
<gene>
    <name evidence="4" type="primary">glpE</name>
    <name evidence="4" type="ORF">GCM10007392_15670</name>
</gene>
<evidence type="ECO:0000259" key="3">
    <source>
        <dbReference type="PROSITE" id="PS50206"/>
    </source>
</evidence>
<name>A0A918K4C0_9GAMM</name>
<organism evidence="4 5">
    <name type="scientific">Saccharospirillum salsuginis</name>
    <dbReference type="NCBI Taxonomy" id="418750"/>
    <lineage>
        <taxon>Bacteria</taxon>
        <taxon>Pseudomonadati</taxon>
        <taxon>Pseudomonadota</taxon>
        <taxon>Gammaproteobacteria</taxon>
        <taxon>Oceanospirillales</taxon>
        <taxon>Saccharospirillaceae</taxon>
        <taxon>Saccharospirillum</taxon>
    </lineage>
</organism>
<feature type="domain" description="Rhodanese" evidence="3">
    <location>
        <begin position="17"/>
        <end position="101"/>
    </location>
</feature>
<evidence type="ECO:0000313" key="5">
    <source>
        <dbReference type="Proteomes" id="UP000626148"/>
    </source>
</evidence>
<keyword evidence="5" id="KW-1185">Reference proteome</keyword>